<proteinExistence type="predicted"/>
<name>A0A7S9SV37_9VIRU</name>
<dbReference type="SUPFAM" id="SSF53335">
    <property type="entry name" value="S-adenosyl-L-methionine-dependent methyltransferases"/>
    <property type="match status" value="1"/>
</dbReference>
<sequence>MSLVEFNNNITDKNTLHSYLPLYDNLLKPIKDTADNILEIGIGDFSTKNGGSLLLWRKYFTKATIYGIDVLPLNRVFDELIQDKSIKLYVETNAYDKNFISNKLNNIRFDFILDDGPHTLESQGKFIELYSPLLSENGILIVEDIQDINWLQELKNKTPEHLKQYIKTYDLRKNKGRYDDIVFTIDKVIR</sequence>
<evidence type="ECO:0008006" key="2">
    <source>
        <dbReference type="Google" id="ProtNLM"/>
    </source>
</evidence>
<dbReference type="Gene3D" id="3.40.50.150">
    <property type="entry name" value="Vaccinia Virus protein VP39"/>
    <property type="match status" value="1"/>
</dbReference>
<protein>
    <recommendedName>
        <fullName evidence="2">Methyltransferase</fullName>
    </recommendedName>
</protein>
<dbReference type="InterPro" id="IPR029063">
    <property type="entry name" value="SAM-dependent_MTases_sf"/>
</dbReference>
<reference evidence="1" key="1">
    <citation type="submission" date="2020-08" db="EMBL/GenBank/DDBJ databases">
        <title>Bridging the membrane lipid divide: bacteria of the FCB group superphylum have the potential to synthesize archaeal ether lipids.</title>
        <authorList>
            <person name="Villanueva L."/>
            <person name="von Meijenfeldt F.A.B."/>
            <person name="Westbye A.B."/>
            <person name="Yadav S."/>
            <person name="Hopmans E.C."/>
            <person name="Dutilh B.E."/>
            <person name="Sinninghe Damste J.S."/>
        </authorList>
    </citation>
    <scope>NUCLEOTIDE SEQUENCE</scope>
    <source>
        <strain evidence="1">NIOZ-UU159</strain>
    </source>
</reference>
<accession>A0A7S9SV37</accession>
<gene>
    <name evidence="1" type="ORF">NIOZUU159_00072</name>
</gene>
<dbReference type="EMBL" id="MW030584">
    <property type="protein sequence ID" value="QPI16581.1"/>
    <property type="molecule type" value="Genomic_DNA"/>
</dbReference>
<evidence type="ECO:0000313" key="1">
    <source>
        <dbReference type="EMBL" id="QPI16581.1"/>
    </source>
</evidence>
<organism evidence="1">
    <name type="scientific">Virus NIOZ-UU159</name>
    <dbReference type="NCBI Taxonomy" id="2763270"/>
    <lineage>
        <taxon>Viruses</taxon>
    </lineage>
</organism>